<protein>
    <submittedName>
        <fullName evidence="1">Uncharacterized protein</fullName>
    </submittedName>
</protein>
<accession>A0A7W7HXM2</accession>
<comment type="caution">
    <text evidence="1">The sequence shown here is derived from an EMBL/GenBank/DDBJ whole genome shotgun (WGS) entry which is preliminary data.</text>
</comment>
<gene>
    <name evidence="1" type="ORF">BJ971_003210</name>
</gene>
<evidence type="ECO:0000313" key="1">
    <source>
        <dbReference type="EMBL" id="MBB4762654.1"/>
    </source>
</evidence>
<evidence type="ECO:0000313" key="2">
    <source>
        <dbReference type="Proteomes" id="UP000578112"/>
    </source>
</evidence>
<name>A0A7W7HXM2_9ACTN</name>
<organism evidence="1 2">
    <name type="scientific">Actinoplanes digitatis</name>
    <dbReference type="NCBI Taxonomy" id="1868"/>
    <lineage>
        <taxon>Bacteria</taxon>
        <taxon>Bacillati</taxon>
        <taxon>Actinomycetota</taxon>
        <taxon>Actinomycetes</taxon>
        <taxon>Micromonosporales</taxon>
        <taxon>Micromonosporaceae</taxon>
        <taxon>Actinoplanes</taxon>
    </lineage>
</organism>
<reference evidence="1 2" key="1">
    <citation type="submission" date="2020-08" db="EMBL/GenBank/DDBJ databases">
        <title>Sequencing the genomes of 1000 actinobacteria strains.</title>
        <authorList>
            <person name="Klenk H.-P."/>
        </authorList>
    </citation>
    <scope>NUCLEOTIDE SEQUENCE [LARGE SCALE GENOMIC DNA]</scope>
    <source>
        <strain evidence="1 2">DSM 43149</strain>
    </source>
</reference>
<dbReference type="Proteomes" id="UP000578112">
    <property type="component" value="Unassembled WGS sequence"/>
</dbReference>
<dbReference type="EMBL" id="JACHNH010000001">
    <property type="protein sequence ID" value="MBB4762654.1"/>
    <property type="molecule type" value="Genomic_DNA"/>
</dbReference>
<dbReference type="AlphaFoldDB" id="A0A7W7HXM2"/>
<sequence>MPSRITYAFTRTFLITVARSSAAAVSRAITSWT</sequence>
<proteinExistence type="predicted"/>
<keyword evidence="2" id="KW-1185">Reference proteome</keyword>